<proteinExistence type="predicted"/>
<reference evidence="3 4" key="1">
    <citation type="submission" date="2020-05" db="EMBL/GenBank/DDBJ databases">
        <title>Draft genome sequence of Desulfovibrio sp. strain HN2T.</title>
        <authorList>
            <person name="Ueno A."/>
            <person name="Tamazawa S."/>
            <person name="Tamamura S."/>
            <person name="Murakami T."/>
            <person name="Kiyama T."/>
            <person name="Inomata H."/>
            <person name="Amano Y."/>
            <person name="Miyakawa K."/>
            <person name="Tamaki H."/>
            <person name="Naganuma T."/>
            <person name="Kaneko K."/>
        </authorList>
    </citation>
    <scope>NUCLEOTIDE SEQUENCE [LARGE SCALE GENOMIC DNA]</scope>
    <source>
        <strain evidence="3 4">HN2</strain>
    </source>
</reference>
<comment type="caution">
    <text evidence="3">The sequence shown here is derived from an EMBL/GenBank/DDBJ whole genome shotgun (WGS) entry which is preliminary data.</text>
</comment>
<name>A0A7J0BJ48_9BACT</name>
<dbReference type="Gene3D" id="1.25.40.10">
    <property type="entry name" value="Tetratricopeptide repeat domain"/>
    <property type="match status" value="1"/>
</dbReference>
<feature type="domain" description="Ancillary SecYEG translocon subunit/Cell division coordinator CpoB TPR" evidence="2">
    <location>
        <begin position="36"/>
        <end position="223"/>
    </location>
</feature>
<dbReference type="RefSeq" id="WP_174405291.1">
    <property type="nucleotide sequence ID" value="NZ_BLVO01000013.1"/>
</dbReference>
<keyword evidence="4" id="KW-1185">Reference proteome</keyword>
<keyword evidence="1" id="KW-0472">Membrane</keyword>
<organism evidence="3 4">
    <name type="scientific">Desulfovibrio subterraneus</name>
    <dbReference type="NCBI Taxonomy" id="2718620"/>
    <lineage>
        <taxon>Bacteria</taxon>
        <taxon>Pseudomonadati</taxon>
        <taxon>Thermodesulfobacteriota</taxon>
        <taxon>Desulfovibrionia</taxon>
        <taxon>Desulfovibrionales</taxon>
        <taxon>Desulfovibrionaceae</taxon>
        <taxon>Desulfovibrio</taxon>
    </lineage>
</organism>
<accession>A0A7J0BJ48</accession>
<dbReference type="SUPFAM" id="SSF48452">
    <property type="entry name" value="TPR-like"/>
    <property type="match status" value="1"/>
</dbReference>
<protein>
    <recommendedName>
        <fullName evidence="2">Ancillary SecYEG translocon subunit/Cell division coordinator CpoB TPR domain-containing protein</fullName>
    </recommendedName>
</protein>
<evidence type="ECO:0000259" key="2">
    <source>
        <dbReference type="Pfam" id="PF09976"/>
    </source>
</evidence>
<evidence type="ECO:0000313" key="4">
    <source>
        <dbReference type="Proteomes" id="UP000503840"/>
    </source>
</evidence>
<dbReference type="InterPro" id="IPR018704">
    <property type="entry name" value="SecYEG/CpoB_TPR"/>
</dbReference>
<feature type="transmembrane region" description="Helical" evidence="1">
    <location>
        <begin position="43"/>
        <end position="61"/>
    </location>
</feature>
<evidence type="ECO:0000313" key="3">
    <source>
        <dbReference type="EMBL" id="GFM33649.1"/>
    </source>
</evidence>
<evidence type="ECO:0000256" key="1">
    <source>
        <dbReference type="SAM" id="Phobius"/>
    </source>
</evidence>
<dbReference type="Proteomes" id="UP000503840">
    <property type="component" value="Unassembled WGS sequence"/>
</dbReference>
<dbReference type="AlphaFoldDB" id="A0A7J0BJ48"/>
<keyword evidence="1" id="KW-0812">Transmembrane</keyword>
<dbReference type="InterPro" id="IPR011990">
    <property type="entry name" value="TPR-like_helical_dom_sf"/>
</dbReference>
<gene>
    <name evidence="3" type="ORF">DSM101010T_20140</name>
</gene>
<dbReference type="EMBL" id="BLVO01000013">
    <property type="protein sequence ID" value="GFM33649.1"/>
    <property type="molecule type" value="Genomic_DNA"/>
</dbReference>
<keyword evidence="1" id="KW-1133">Transmembrane helix</keyword>
<dbReference type="Pfam" id="PF09976">
    <property type="entry name" value="TPR_21"/>
    <property type="match status" value="1"/>
</dbReference>
<sequence length="230" mass="24557">MSEKRETEHHVDPTNVGIVGELQHGISEEAQPLLKFLVANYKTILISLGVVVAIVAGYGIYDYSVKKSIASARMELGDILINKSGADQFASLEAFAAKAPETVRPAALFELVRLSLEKKDYEKAAGLWNSLAGIAAGDMAFVARMGKAQALAASGKLEEAFTELEAADAAAPESFKNIAKMQFAVVAEEAGKLDRALAAYEALQGEGNNMDKELFAHKISQLKARIGSKG</sequence>